<proteinExistence type="predicted"/>
<keyword evidence="2" id="KW-1185">Reference proteome</keyword>
<gene>
    <name evidence="1" type="ORF">FAUST_7186</name>
</gene>
<comment type="caution">
    <text evidence="1">The sequence shown here is derived from an EMBL/GenBank/DDBJ whole genome shotgun (WGS) entry which is preliminary data.</text>
</comment>
<evidence type="ECO:0008006" key="3">
    <source>
        <dbReference type="Google" id="ProtNLM"/>
    </source>
</evidence>
<accession>A0AAN5Z8D4</accession>
<dbReference type="AlphaFoldDB" id="A0AAN5Z8D4"/>
<reference evidence="1 2" key="1">
    <citation type="submission" date="2020-02" db="EMBL/GenBank/DDBJ databases">
        <title>Identification and distribution of gene clusters putatively required for synthesis of sphingolipid metabolism inhibitors in phylogenetically diverse species of the filamentous fungus Fusarium.</title>
        <authorList>
            <person name="Kim H.-S."/>
            <person name="Busman M."/>
            <person name="Brown D.W."/>
            <person name="Divon H."/>
            <person name="Uhlig S."/>
            <person name="Proctor R.H."/>
        </authorList>
    </citation>
    <scope>NUCLEOTIDE SEQUENCE [LARGE SCALE GENOMIC DNA]</scope>
    <source>
        <strain evidence="1 2">NRRL 2903</strain>
    </source>
</reference>
<organism evidence="1 2">
    <name type="scientific">Fusarium austroamericanum</name>
    <dbReference type="NCBI Taxonomy" id="282268"/>
    <lineage>
        <taxon>Eukaryota</taxon>
        <taxon>Fungi</taxon>
        <taxon>Dikarya</taxon>
        <taxon>Ascomycota</taxon>
        <taxon>Pezizomycotina</taxon>
        <taxon>Sordariomycetes</taxon>
        <taxon>Hypocreomycetidae</taxon>
        <taxon>Hypocreales</taxon>
        <taxon>Nectriaceae</taxon>
        <taxon>Fusarium</taxon>
    </lineage>
</organism>
<evidence type="ECO:0000313" key="2">
    <source>
        <dbReference type="Proteomes" id="UP000537989"/>
    </source>
</evidence>
<sequence>MCEHRITWRHCTICRTRAPIPLRQNITCENANLWKLGKCSTGLRDREIVEQIECADCQNRRAKNEDKERRRLWEKAWPGPVQPGEPPVRAEMKNAAQQTVEKWPKVVVRKERTRGDKIVVQQTHGNIVYDADDEYEDRGLVLLRKV</sequence>
<dbReference type="Proteomes" id="UP000537989">
    <property type="component" value="Unassembled WGS sequence"/>
</dbReference>
<evidence type="ECO:0000313" key="1">
    <source>
        <dbReference type="EMBL" id="KAF5235221.1"/>
    </source>
</evidence>
<protein>
    <recommendedName>
        <fullName evidence="3">Stc1 domain-containing protein</fullName>
    </recommendedName>
</protein>
<dbReference type="EMBL" id="JAAMOD010000206">
    <property type="protein sequence ID" value="KAF5235221.1"/>
    <property type="molecule type" value="Genomic_DNA"/>
</dbReference>
<name>A0AAN5Z8D4_FUSAU</name>